<keyword evidence="2 5" id="KW-0500">Molybdenum</keyword>
<reference evidence="7 8" key="1">
    <citation type="submission" date="2020-07" db="EMBL/GenBank/DDBJ databases">
        <title>Genomic Encyclopedia of Type Strains, Phase IV (KMG-IV): sequencing the most valuable type-strain genomes for metagenomic binning, comparative biology and taxonomic classification.</title>
        <authorList>
            <person name="Goeker M."/>
        </authorList>
    </citation>
    <scope>NUCLEOTIDE SEQUENCE [LARGE SCALE GENOMIC DNA]</scope>
    <source>
        <strain evidence="7 8">DSM 25220</strain>
    </source>
</reference>
<dbReference type="RefSeq" id="WP_181537327.1">
    <property type="nucleotide sequence ID" value="NZ_JACDUU010000003.1"/>
</dbReference>
<dbReference type="GO" id="GO:0015689">
    <property type="term" value="P:molybdate ion transport"/>
    <property type="evidence" value="ECO:0007669"/>
    <property type="project" value="InterPro"/>
</dbReference>
<dbReference type="CDD" id="cd13537">
    <property type="entry name" value="PBP2_YvgL_like"/>
    <property type="match status" value="1"/>
</dbReference>
<dbReference type="FunFam" id="3.40.190.10:FF:000035">
    <property type="entry name" value="Molybdate ABC transporter substrate-binding protein"/>
    <property type="match status" value="1"/>
</dbReference>
<keyword evidence="8" id="KW-1185">Reference proteome</keyword>
<evidence type="ECO:0000256" key="6">
    <source>
        <dbReference type="SAM" id="SignalP"/>
    </source>
</evidence>
<feature type="binding site" evidence="5">
    <location>
        <position position="33"/>
    </location>
    <ligand>
        <name>molybdate</name>
        <dbReference type="ChEBI" id="CHEBI:36264"/>
    </ligand>
</feature>
<dbReference type="Gene3D" id="3.40.190.10">
    <property type="entry name" value="Periplasmic binding protein-like II"/>
    <property type="match status" value="2"/>
</dbReference>
<comment type="caution">
    <text evidence="7">The sequence shown here is derived from an EMBL/GenBank/DDBJ whole genome shotgun (WGS) entry which is preliminary data.</text>
</comment>
<feature type="binding site" evidence="5">
    <location>
        <position position="170"/>
    </location>
    <ligand>
        <name>molybdate</name>
        <dbReference type="ChEBI" id="CHEBI:36264"/>
    </ligand>
</feature>
<feature type="binding site" evidence="5">
    <location>
        <position position="188"/>
    </location>
    <ligand>
        <name>molybdate</name>
        <dbReference type="ChEBI" id="CHEBI:36264"/>
    </ligand>
</feature>
<dbReference type="PIRSF" id="PIRSF004846">
    <property type="entry name" value="ModA"/>
    <property type="match status" value="1"/>
</dbReference>
<keyword evidence="3 5" id="KW-0479">Metal-binding</keyword>
<dbReference type="GO" id="GO:0046872">
    <property type="term" value="F:metal ion binding"/>
    <property type="evidence" value="ECO:0007669"/>
    <property type="project" value="UniProtKB-KW"/>
</dbReference>
<dbReference type="GO" id="GO:0030973">
    <property type="term" value="F:molybdate ion binding"/>
    <property type="evidence" value="ECO:0007669"/>
    <property type="project" value="TreeGrafter"/>
</dbReference>
<accession>A0A7V9YZV3</accession>
<feature type="binding site" evidence="5">
    <location>
        <position position="61"/>
    </location>
    <ligand>
        <name>molybdate</name>
        <dbReference type="ChEBI" id="CHEBI:36264"/>
    </ligand>
</feature>
<dbReference type="SUPFAM" id="SSF53850">
    <property type="entry name" value="Periplasmic binding protein-like II"/>
    <property type="match status" value="1"/>
</dbReference>
<organism evidence="7 8">
    <name type="scientific">[Anoxybacillus] calidus</name>
    <dbReference type="NCBI Taxonomy" id="575178"/>
    <lineage>
        <taxon>Bacteria</taxon>
        <taxon>Bacillati</taxon>
        <taxon>Bacillota</taxon>
        <taxon>Bacilli</taxon>
        <taxon>Bacillales</taxon>
        <taxon>Anoxybacillaceae</taxon>
        <taxon>Paranoxybacillus</taxon>
    </lineage>
</organism>
<evidence type="ECO:0000256" key="2">
    <source>
        <dbReference type="ARBA" id="ARBA00022505"/>
    </source>
</evidence>
<dbReference type="InterPro" id="IPR041879">
    <property type="entry name" value="YvgL-like_PBP2"/>
</dbReference>
<keyword evidence="4 6" id="KW-0732">Signal</keyword>
<protein>
    <submittedName>
        <fullName evidence="7">Molybdate transport system substrate-binding protein</fullName>
    </submittedName>
</protein>
<dbReference type="InterPro" id="IPR050682">
    <property type="entry name" value="ModA/WtpA"/>
</dbReference>
<dbReference type="PANTHER" id="PTHR30632">
    <property type="entry name" value="MOLYBDATE-BINDING PERIPLASMIC PROTEIN"/>
    <property type="match status" value="1"/>
</dbReference>
<dbReference type="Pfam" id="PF13531">
    <property type="entry name" value="SBP_bac_11"/>
    <property type="match status" value="1"/>
</dbReference>
<evidence type="ECO:0000313" key="7">
    <source>
        <dbReference type="EMBL" id="MBA2871514.1"/>
    </source>
</evidence>
<dbReference type="PROSITE" id="PS51257">
    <property type="entry name" value="PROKAR_LIPOPROTEIN"/>
    <property type="match status" value="1"/>
</dbReference>
<dbReference type="EMBL" id="JACDUU010000003">
    <property type="protein sequence ID" value="MBA2871514.1"/>
    <property type="molecule type" value="Genomic_DNA"/>
</dbReference>
<evidence type="ECO:0000256" key="3">
    <source>
        <dbReference type="ARBA" id="ARBA00022723"/>
    </source>
</evidence>
<proteinExistence type="inferred from homology"/>
<feature type="signal peptide" evidence="6">
    <location>
        <begin position="1"/>
        <end position="19"/>
    </location>
</feature>
<evidence type="ECO:0000256" key="5">
    <source>
        <dbReference type="PIRSR" id="PIRSR004846-1"/>
    </source>
</evidence>
<name>A0A7V9YZV3_9BACL</name>
<sequence>MKKWIHLLLIFLLFGCSNSAEPKTTLTISAAASMKDVLSSIKKQYEAKHPSVQLSFNFASTGTLKKQIEQGAPVDLFISASPDVFKELKNKGFIIPRQNNHLVYNELVLIASKTITTPIHSPEDLTTKNIQTIAIGIPETVPAGAYAKQWLEAVHVWDKVKKKLILAKDVREVLTYVESGNAEAGIVYRTDALSSKKIDIAAQANHHLFKEPIVYEAGVIQSSPHKKQAKDFLYYLQSNETKKIFKEFGFILEER</sequence>
<gene>
    <name evidence="7" type="ORF">HNQ85_001784</name>
</gene>
<dbReference type="GO" id="GO:1901359">
    <property type="term" value="F:tungstate binding"/>
    <property type="evidence" value="ECO:0007669"/>
    <property type="project" value="UniProtKB-ARBA"/>
</dbReference>
<feature type="binding site" evidence="5">
    <location>
        <position position="143"/>
    </location>
    <ligand>
        <name>molybdate</name>
        <dbReference type="ChEBI" id="CHEBI:36264"/>
    </ligand>
</feature>
<evidence type="ECO:0000256" key="4">
    <source>
        <dbReference type="ARBA" id="ARBA00022729"/>
    </source>
</evidence>
<dbReference type="NCBIfam" id="TIGR01256">
    <property type="entry name" value="modA"/>
    <property type="match status" value="1"/>
</dbReference>
<dbReference type="PANTHER" id="PTHR30632:SF0">
    <property type="entry name" value="SULFATE-BINDING PROTEIN"/>
    <property type="match status" value="1"/>
</dbReference>
<dbReference type="InterPro" id="IPR005950">
    <property type="entry name" value="ModA"/>
</dbReference>
<dbReference type="Proteomes" id="UP000580891">
    <property type="component" value="Unassembled WGS sequence"/>
</dbReference>
<feature type="chain" id="PRO_5038883791" evidence="6">
    <location>
        <begin position="20"/>
        <end position="255"/>
    </location>
</feature>
<evidence type="ECO:0000256" key="1">
    <source>
        <dbReference type="ARBA" id="ARBA00009175"/>
    </source>
</evidence>
<comment type="similarity">
    <text evidence="1">Belongs to the bacterial solute-binding protein ModA family.</text>
</comment>
<dbReference type="AlphaFoldDB" id="A0A7V9YZV3"/>
<evidence type="ECO:0000313" key="8">
    <source>
        <dbReference type="Proteomes" id="UP000580891"/>
    </source>
</evidence>